<dbReference type="EMBL" id="AFYH01189801">
    <property type="status" value="NOT_ANNOTATED_CDS"/>
    <property type="molecule type" value="Genomic_DNA"/>
</dbReference>
<dbReference type="PANTHER" id="PTHR15722:SF7">
    <property type="entry name" value="INTRAFLAGELLAR TRANSPORT PROTEIN 140 HOMOLOG"/>
    <property type="match status" value="1"/>
</dbReference>
<dbReference type="InterPro" id="IPR056154">
    <property type="entry name" value="Beta-prop_IFT140_1st"/>
</dbReference>
<evidence type="ECO:0000259" key="8">
    <source>
        <dbReference type="Pfam" id="PF23383"/>
    </source>
</evidence>
<keyword evidence="5" id="KW-0969">Cilium</keyword>
<dbReference type="GO" id="GO:0035721">
    <property type="term" value="P:intraciliary retrograde transport"/>
    <property type="evidence" value="ECO:0007669"/>
    <property type="project" value="TreeGrafter"/>
</dbReference>
<keyword evidence="13" id="KW-1185">Reference proteome</keyword>
<reference evidence="13" key="1">
    <citation type="submission" date="2011-08" db="EMBL/GenBank/DDBJ databases">
        <title>The draft genome of Latimeria chalumnae.</title>
        <authorList>
            <person name="Di Palma F."/>
            <person name="Alfoldi J."/>
            <person name="Johnson J."/>
            <person name="Berlin A."/>
            <person name="Gnerre S."/>
            <person name="Jaffe D."/>
            <person name="MacCallum I."/>
            <person name="Young S."/>
            <person name="Walker B.J."/>
            <person name="Lander E."/>
            <person name="Lindblad-Toh K."/>
        </authorList>
    </citation>
    <scope>NUCLEOTIDE SEQUENCE [LARGE SCALE GENOMIC DNA]</scope>
    <source>
        <strain evidence="13">Wild caught</strain>
    </source>
</reference>
<sequence length="1471" mass="165796">MAVYFDHRIEVPDSVGSPLQIAWHRSCPLLAVASVSTAVGGSVDIYQEQGEHVPNAQIERSFQPTALSWHPSKRILATGWETGEVTIYSEQDGDHQTLPTIHTSEITVLKWSTNGSRLVSADKLGALLVFRMDQRGRGQGPPLIRQEYGKHFTHCIFQPVPPGEDLAQLAKAAVSGDEKALDMFNWKKAGKGAPLKVGPQDGLSFFIAATDGTVHHVDEKGRSSQVLSVDGAVQKLMYMEEKGVLVVITETLMLSQYSIGFEGTAQELMKVKLSGKMSHPADIIWAESGLLVTATGEIVIRYPGLHAAGYQGLISPSENKCYFSFRAPCIFKLLTFHFVLFLMVQRSNPSYCVLYIFCWPSSLGQSFSAPHTTIKLCACVCFVQWGSSKSLLAVNNITCVLILSEQVMSAHFNRQVAAVQLSPNQLNLTFFSTGALHSLRTDMHIKGVCVTKETVTVWNGKHVTVYEPSGATLKITGSFPCESPVLAVHEENIYTVEPHRVQVRTLQGTVKQLLVFSESEGNPCLLQVCGNFLAVGTDLAHVKVFDLSRREAKAHCNAKNMAELIPKLGIFVSVMCNANGSKVSILVNMADGTPDSKVYFYDIEMDTLSYFDFSSGQTNNSELPVLQGEDSDKEKGHSENKELLGRYPINQSWDQNEPRLFVCEAVLAVPSMGQQHSSSGKKKKMESLDQTQGDVLVVSFFTTQEHGLLLQDSFLRLSAHESLLGVEVPYYYFTKKSGEAEEENEAAQGSPRIPQMVARRALRDFAGLEDCDKVTREAMLNFSFYLTIGDMDEAFKSIKLIKSEAVWENMARMCVKTRRLDVARVCLGNMGHARGAKALREAEQEPELDARVAMLAVQLGMLEDAERLYRNCQRYDLLNRFYQASGQWQKAVETAEMHDRVHLRSTYYNYAKHLEVTGDQNLALSHYEKSDTHRFEVPRMLLEDVQALEIYVNKMKDKTLWKWWAQYLESQSDMELALKYYELAQDYLSLVRVHCYLGNVHKAAEIANETGNRAASYHLARQYESQEEIKQAIHFYTRAEAYNNAIRLCKENSLDDQLMNLALLSSPEDMMDAARYYEEKGEQMDRAVMLYHKSGYFSKALELAFATQQFGALQLIAEELDEKSDPALLARCSDFFIEHGQYVKAVELLVAAKKYYEALQLCLEQNLTITEEMAEKMTVSKDSKELSEEFRRELLERIADCCMRQGNYHLATKKYTQAGNKLKAMRALLKSGDTEKIIFFAGVSRQKEIYIMAANYLQSLDWRKEPEIMKNIISFYTKGRALELLAGFYDACAQVSEKKYKFTTCSSCLACLSPCIFSSRGKTELELQFQLIKKIWNSAPDCFNPTIPIHRAYNEDPKEAIKQCELLLEEADLDHAVRVGDVYSILVEHYSQQGNFQMAYRCLEEMRKKLPSVNLTYYVNQQTVEAIHQALGIPLSRATAPERIRHNSIEDGEEVEEEVSEETYSGADNDY</sequence>
<keyword evidence="2" id="KW-0853">WD repeat</keyword>
<evidence type="ECO:0000256" key="6">
    <source>
        <dbReference type="ARBA" id="ARBA00023273"/>
    </source>
</evidence>
<dbReference type="EMBL" id="AFYH01189799">
    <property type="status" value="NOT_ANNOTATED_CDS"/>
    <property type="molecule type" value="Genomic_DNA"/>
</dbReference>
<evidence type="ECO:0000313" key="12">
    <source>
        <dbReference type="Ensembl" id="ENSLACP00000000383.1"/>
    </source>
</evidence>
<dbReference type="InterPro" id="IPR001680">
    <property type="entry name" value="WD40_rpt"/>
</dbReference>
<accession>H2ZSL2</accession>
<dbReference type="FunCoup" id="H2ZSL2">
    <property type="interactions" value="468"/>
</dbReference>
<evidence type="ECO:0000259" key="11">
    <source>
        <dbReference type="Pfam" id="PF24762"/>
    </source>
</evidence>
<dbReference type="EMBL" id="AFYH01189796">
    <property type="status" value="NOT_ANNOTATED_CDS"/>
    <property type="molecule type" value="Genomic_DNA"/>
</dbReference>
<feature type="region of interest" description="Disordered" evidence="7">
    <location>
        <begin position="1444"/>
        <end position="1471"/>
    </location>
</feature>
<feature type="compositionally biased region" description="Acidic residues" evidence="7">
    <location>
        <begin position="1450"/>
        <end position="1461"/>
    </location>
</feature>
<dbReference type="EMBL" id="AFYH01189795">
    <property type="status" value="NOT_ANNOTATED_CDS"/>
    <property type="molecule type" value="Genomic_DNA"/>
</dbReference>
<dbReference type="FunFam" id="1.25.40.470:FF:000010">
    <property type="entry name" value="Intraflagellar transport 140 homolog (Chlamydomonas)"/>
    <property type="match status" value="1"/>
</dbReference>
<dbReference type="Gene3D" id="1.25.40.470">
    <property type="match status" value="2"/>
</dbReference>
<dbReference type="GO" id="GO:0030991">
    <property type="term" value="C:intraciliary transport particle A"/>
    <property type="evidence" value="ECO:0007669"/>
    <property type="project" value="TreeGrafter"/>
</dbReference>
<dbReference type="Pfam" id="PF24762">
    <property type="entry name" value="TPR_IF140-IFT172"/>
    <property type="match status" value="1"/>
</dbReference>
<dbReference type="Proteomes" id="UP000008672">
    <property type="component" value="Unassembled WGS sequence"/>
</dbReference>
<dbReference type="OMA" id="YAQFMES"/>
<feature type="domain" description="IF140 C-terminal TPR" evidence="10">
    <location>
        <begin position="1283"/>
        <end position="1407"/>
    </location>
</feature>
<dbReference type="EMBL" id="AFYH01189797">
    <property type="status" value="NOT_ANNOTATED_CDS"/>
    <property type="molecule type" value="Genomic_DNA"/>
</dbReference>
<dbReference type="InParanoid" id="H2ZSL2"/>
<evidence type="ECO:0000256" key="1">
    <source>
        <dbReference type="ARBA" id="ARBA00004138"/>
    </source>
</evidence>
<dbReference type="InterPro" id="IPR015943">
    <property type="entry name" value="WD40/YVTN_repeat-like_dom_sf"/>
</dbReference>
<evidence type="ECO:0000256" key="7">
    <source>
        <dbReference type="SAM" id="MobiDB-lite"/>
    </source>
</evidence>
<dbReference type="SMART" id="SM00320">
    <property type="entry name" value="WD40"/>
    <property type="match status" value="3"/>
</dbReference>
<dbReference type="InterPro" id="IPR011990">
    <property type="entry name" value="TPR-like_helical_dom_sf"/>
</dbReference>
<feature type="domain" description="IFT140 second beta-propeller" evidence="9">
    <location>
        <begin position="415"/>
        <end position="736"/>
    </location>
</feature>
<dbReference type="STRING" id="7897.ENSLACP00000000383"/>
<dbReference type="Pfam" id="PF23385">
    <property type="entry name" value="Beta-prop_IFT140_2nd"/>
    <property type="match status" value="1"/>
</dbReference>
<dbReference type="InterPro" id="IPR056155">
    <property type="entry name" value="Beta-prop_IFT140_2nd"/>
</dbReference>
<dbReference type="EMBL" id="AFYH01189800">
    <property type="status" value="NOT_ANNOTATED_CDS"/>
    <property type="molecule type" value="Genomic_DNA"/>
</dbReference>
<feature type="domain" description="IF140/IFT172/WDR19 TPR" evidence="11">
    <location>
        <begin position="789"/>
        <end position="1275"/>
    </location>
</feature>
<feature type="domain" description="IFT140 first beta-propeller" evidence="8">
    <location>
        <begin position="2"/>
        <end position="302"/>
    </location>
</feature>
<dbReference type="PANTHER" id="PTHR15722">
    <property type="entry name" value="IFT140/172-RELATED"/>
    <property type="match status" value="1"/>
</dbReference>
<proteinExistence type="predicted"/>
<evidence type="ECO:0000256" key="2">
    <source>
        <dbReference type="ARBA" id="ARBA00022574"/>
    </source>
</evidence>
<dbReference type="EMBL" id="AFYH01189802">
    <property type="status" value="NOT_ANNOTATED_CDS"/>
    <property type="molecule type" value="Genomic_DNA"/>
</dbReference>
<reference evidence="12" key="3">
    <citation type="submission" date="2025-09" db="UniProtKB">
        <authorList>
            <consortium name="Ensembl"/>
        </authorList>
    </citation>
    <scope>IDENTIFICATION</scope>
</reference>
<dbReference type="GeneTree" id="ENSGT00940000153417"/>
<name>H2ZSL2_LATCH</name>
<evidence type="ECO:0000259" key="10">
    <source>
        <dbReference type="Pfam" id="PF24760"/>
    </source>
</evidence>
<gene>
    <name evidence="12" type="primary">IFT140</name>
</gene>
<organism evidence="12 13">
    <name type="scientific">Latimeria chalumnae</name>
    <name type="common">Coelacanth</name>
    <dbReference type="NCBI Taxonomy" id="7897"/>
    <lineage>
        <taxon>Eukaryota</taxon>
        <taxon>Metazoa</taxon>
        <taxon>Chordata</taxon>
        <taxon>Craniata</taxon>
        <taxon>Vertebrata</taxon>
        <taxon>Euteleostomi</taxon>
        <taxon>Coelacanthiformes</taxon>
        <taxon>Coelacanthidae</taxon>
        <taxon>Latimeria</taxon>
    </lineage>
</organism>
<keyword evidence="4" id="KW-0802">TPR repeat</keyword>
<comment type="subcellular location">
    <subcellularLocation>
        <location evidence="1">Cell projection</location>
        <location evidence="1">Cilium</location>
    </subcellularLocation>
</comment>
<evidence type="ECO:0000259" key="9">
    <source>
        <dbReference type="Pfam" id="PF23385"/>
    </source>
</evidence>
<keyword evidence="3" id="KW-0677">Repeat</keyword>
<dbReference type="GO" id="GO:0036064">
    <property type="term" value="C:ciliary basal body"/>
    <property type="evidence" value="ECO:0007669"/>
    <property type="project" value="TreeGrafter"/>
</dbReference>
<dbReference type="Pfam" id="PF24760">
    <property type="entry name" value="TPR_IF140_C"/>
    <property type="match status" value="1"/>
</dbReference>
<dbReference type="InterPro" id="IPR056156">
    <property type="entry name" value="TPR_IF140_C"/>
</dbReference>
<dbReference type="SUPFAM" id="SSF48452">
    <property type="entry name" value="TPR-like"/>
    <property type="match status" value="1"/>
</dbReference>
<evidence type="ECO:0000313" key="13">
    <source>
        <dbReference type="Proteomes" id="UP000008672"/>
    </source>
</evidence>
<dbReference type="SUPFAM" id="SSF50978">
    <property type="entry name" value="WD40 repeat-like"/>
    <property type="match status" value="1"/>
</dbReference>
<evidence type="ECO:0000256" key="3">
    <source>
        <dbReference type="ARBA" id="ARBA00022737"/>
    </source>
</evidence>
<dbReference type="Pfam" id="PF23383">
    <property type="entry name" value="Beta-prop_IFT140_1st"/>
    <property type="match status" value="1"/>
</dbReference>
<dbReference type="SUPFAM" id="SSF101908">
    <property type="entry name" value="Putative isomerase YbhE"/>
    <property type="match status" value="1"/>
</dbReference>
<dbReference type="Ensembl" id="ENSLACT00000000385.1">
    <property type="protein sequence ID" value="ENSLACP00000000383.1"/>
    <property type="gene ID" value="ENSLACG00000000345.1"/>
</dbReference>
<evidence type="ECO:0000256" key="5">
    <source>
        <dbReference type="ARBA" id="ARBA00023069"/>
    </source>
</evidence>
<dbReference type="EMBL" id="AFYH01189804">
    <property type="status" value="NOT_ANNOTATED_CDS"/>
    <property type="molecule type" value="Genomic_DNA"/>
</dbReference>
<keyword evidence="6" id="KW-0966">Cell projection</keyword>
<protein>
    <submittedName>
        <fullName evidence="12">Intraflagellar transport 140</fullName>
    </submittedName>
</protein>
<dbReference type="InterPro" id="IPR056168">
    <property type="entry name" value="TPR_IF140/IFT172/WDR19"/>
</dbReference>
<dbReference type="eggNOG" id="KOG3617">
    <property type="taxonomic scope" value="Eukaryota"/>
</dbReference>
<dbReference type="EMBL" id="AFYH01189803">
    <property type="status" value="NOT_ANNOTATED_CDS"/>
    <property type="molecule type" value="Genomic_DNA"/>
</dbReference>
<dbReference type="EMBL" id="AFYH01189798">
    <property type="status" value="NOT_ANNOTATED_CDS"/>
    <property type="molecule type" value="Genomic_DNA"/>
</dbReference>
<evidence type="ECO:0000256" key="4">
    <source>
        <dbReference type="ARBA" id="ARBA00022803"/>
    </source>
</evidence>
<dbReference type="HOGENOM" id="CLU_001853_1_0_1"/>
<reference evidence="12" key="2">
    <citation type="submission" date="2025-08" db="UniProtKB">
        <authorList>
            <consortium name="Ensembl"/>
        </authorList>
    </citation>
    <scope>IDENTIFICATION</scope>
</reference>
<dbReference type="GO" id="GO:0005930">
    <property type="term" value="C:axoneme"/>
    <property type="evidence" value="ECO:0007669"/>
    <property type="project" value="TreeGrafter"/>
</dbReference>
<dbReference type="FunFam" id="1.25.40.470:FF:000011">
    <property type="entry name" value="Intraflagellar transport protein 140"/>
    <property type="match status" value="1"/>
</dbReference>
<dbReference type="Gene3D" id="2.130.10.10">
    <property type="entry name" value="YVTN repeat-like/Quinoprotein amine dehydrogenase"/>
    <property type="match status" value="1"/>
</dbReference>
<dbReference type="InterPro" id="IPR036322">
    <property type="entry name" value="WD40_repeat_dom_sf"/>
</dbReference>